<dbReference type="SUPFAM" id="SSF56672">
    <property type="entry name" value="DNA/RNA polymerases"/>
    <property type="match status" value="1"/>
</dbReference>
<dbReference type="InterPro" id="IPR043502">
    <property type="entry name" value="DNA/RNA_pol_sf"/>
</dbReference>
<dbReference type="PANTHER" id="PTHR34072:SF59">
    <property type="entry name" value="CCHC-TYPE INTEGRASE"/>
    <property type="match status" value="1"/>
</dbReference>
<accession>A0AAF0V7L7</accession>
<keyword evidence="2" id="KW-1185">Reference proteome</keyword>
<evidence type="ECO:0000313" key="1">
    <source>
        <dbReference type="EMBL" id="WMV58839.1"/>
    </source>
</evidence>
<dbReference type="AlphaFoldDB" id="A0AAF0V7L7"/>
<evidence type="ECO:0008006" key="3">
    <source>
        <dbReference type="Google" id="ProtNLM"/>
    </source>
</evidence>
<organism evidence="1 2">
    <name type="scientific">Solanum verrucosum</name>
    <dbReference type="NCBI Taxonomy" id="315347"/>
    <lineage>
        <taxon>Eukaryota</taxon>
        <taxon>Viridiplantae</taxon>
        <taxon>Streptophyta</taxon>
        <taxon>Embryophyta</taxon>
        <taxon>Tracheophyta</taxon>
        <taxon>Spermatophyta</taxon>
        <taxon>Magnoliopsida</taxon>
        <taxon>eudicotyledons</taxon>
        <taxon>Gunneridae</taxon>
        <taxon>Pentapetalae</taxon>
        <taxon>asterids</taxon>
        <taxon>lamiids</taxon>
        <taxon>Solanales</taxon>
        <taxon>Solanaceae</taxon>
        <taxon>Solanoideae</taxon>
        <taxon>Solaneae</taxon>
        <taxon>Solanum</taxon>
    </lineage>
</organism>
<dbReference type="PANTHER" id="PTHR34072">
    <property type="entry name" value="ENZYMATIC POLYPROTEIN-RELATED"/>
    <property type="match status" value="1"/>
</dbReference>
<protein>
    <recommendedName>
        <fullName evidence="3">Reverse transcriptase RNase H-like domain-containing protein</fullName>
    </recommendedName>
</protein>
<reference evidence="1" key="1">
    <citation type="submission" date="2023-08" db="EMBL/GenBank/DDBJ databases">
        <title>A de novo genome assembly of Solanum verrucosum Schlechtendal, a Mexican diploid species geographically isolated from the other diploid A-genome species in potato relatives.</title>
        <authorList>
            <person name="Hosaka K."/>
        </authorList>
    </citation>
    <scope>NUCLEOTIDE SEQUENCE</scope>
    <source>
        <tissue evidence="1">Young leaves</tissue>
    </source>
</reference>
<sequence>MQNGKVIAYVTRQLKVHEKNYPTHDLELAKSLQYLFTQKDLILCQRRWLKLLKDYDMSVLYHPGKANVVTNALSRLSMVSVAHVDDDRKEL</sequence>
<feature type="non-terminal residue" evidence="1">
    <location>
        <position position="91"/>
    </location>
</feature>
<dbReference type="Proteomes" id="UP001234989">
    <property type="component" value="Chromosome 12"/>
</dbReference>
<name>A0AAF0V7L7_SOLVR</name>
<proteinExistence type="predicted"/>
<gene>
    <name evidence="1" type="ORF">MTR67_052224</name>
</gene>
<dbReference type="EMBL" id="CP133623">
    <property type="protein sequence ID" value="WMV58839.1"/>
    <property type="molecule type" value="Genomic_DNA"/>
</dbReference>
<evidence type="ECO:0000313" key="2">
    <source>
        <dbReference type="Proteomes" id="UP001234989"/>
    </source>
</evidence>